<evidence type="ECO:0000313" key="9">
    <source>
        <dbReference type="Proteomes" id="UP000238956"/>
    </source>
</evidence>
<dbReference type="InterPro" id="IPR051401">
    <property type="entry name" value="GtrA_CellWall_Glycosyl"/>
</dbReference>
<reference evidence="8 9" key="2">
    <citation type="submission" date="2018-02" db="EMBL/GenBank/DDBJ databases">
        <title>Whole genome sequencing analysis of Streptococcus pluranimalium isolated from cattle infected mastitis in China.</title>
        <authorList>
            <person name="Zhang J.-R."/>
            <person name="Hu G.-Z."/>
        </authorList>
    </citation>
    <scope>NUCLEOTIDE SEQUENCE [LARGE SCALE GENOMIC DNA]</scope>
    <source>
        <strain evidence="8 9">TH11417</strain>
    </source>
</reference>
<accession>A0A2L0D3F1</accession>
<dbReference type="InterPro" id="IPR007267">
    <property type="entry name" value="GtrA_DPMS_TM"/>
</dbReference>
<keyword evidence="5 6" id="KW-0472">Membrane</keyword>
<dbReference type="PANTHER" id="PTHR38459:SF5">
    <property type="entry name" value="CELL WALL TEICHOIC ACID GLYCOSYLATION PROTEIN GTCA"/>
    <property type="match status" value="1"/>
</dbReference>
<gene>
    <name evidence="8" type="ORF">C0J00_03290</name>
</gene>
<dbReference type="GO" id="GO:0000271">
    <property type="term" value="P:polysaccharide biosynthetic process"/>
    <property type="evidence" value="ECO:0007669"/>
    <property type="project" value="InterPro"/>
</dbReference>
<feature type="domain" description="GtrA/DPMS transmembrane" evidence="7">
    <location>
        <begin position="16"/>
        <end position="142"/>
    </location>
</feature>
<dbReference type="Proteomes" id="UP000238956">
    <property type="component" value="Chromosome"/>
</dbReference>
<dbReference type="AlphaFoldDB" id="A0A2L0D3F1"/>
<dbReference type="RefSeq" id="WP_104967549.1">
    <property type="nucleotide sequence ID" value="NZ_CP025536.1"/>
</dbReference>
<feature type="transmembrane region" description="Helical" evidence="6">
    <location>
        <begin position="44"/>
        <end position="65"/>
    </location>
</feature>
<evidence type="ECO:0000256" key="4">
    <source>
        <dbReference type="ARBA" id="ARBA00022989"/>
    </source>
</evidence>
<dbReference type="PANTHER" id="PTHR38459">
    <property type="entry name" value="PROPHAGE BACTOPRENOL-LINKED GLUCOSE TRANSLOCASE HOMOLOG"/>
    <property type="match status" value="1"/>
</dbReference>
<sequence length="144" mass="16854">MKNQKKTKLIQNEVVKYLIFGILATIVYITFRLLGFTITNNVTFSVIFANIVAILFAFFTNDFYVFPQRRSGWIKRLIKFFIARLFTLFIDFILAYLLVEKFPDIIGMFVDHNLAYVNGIETMLGQIVVIVLNYVISKFLIFNK</sequence>
<comment type="similarity">
    <text evidence="2">Belongs to the GtrA family.</text>
</comment>
<name>A0A2L0D3F1_9STRE</name>
<evidence type="ECO:0000256" key="1">
    <source>
        <dbReference type="ARBA" id="ARBA00004141"/>
    </source>
</evidence>
<keyword evidence="9" id="KW-1185">Reference proteome</keyword>
<feature type="transmembrane region" description="Helical" evidence="6">
    <location>
        <begin position="14"/>
        <end position="38"/>
    </location>
</feature>
<dbReference type="OrthoDB" id="361483at2"/>
<organism evidence="8 9">
    <name type="scientific">Streptococcus pluranimalium</name>
    <dbReference type="NCBI Taxonomy" id="82348"/>
    <lineage>
        <taxon>Bacteria</taxon>
        <taxon>Bacillati</taxon>
        <taxon>Bacillota</taxon>
        <taxon>Bacilli</taxon>
        <taxon>Lactobacillales</taxon>
        <taxon>Streptococcaceae</taxon>
        <taxon>Streptococcus</taxon>
    </lineage>
</organism>
<dbReference type="Pfam" id="PF04138">
    <property type="entry name" value="GtrA_DPMS_TM"/>
    <property type="match status" value="1"/>
</dbReference>
<dbReference type="GO" id="GO:0005886">
    <property type="term" value="C:plasma membrane"/>
    <property type="evidence" value="ECO:0007669"/>
    <property type="project" value="TreeGrafter"/>
</dbReference>
<reference evidence="8 9" key="1">
    <citation type="submission" date="2017-12" db="EMBL/GenBank/DDBJ databases">
        <authorList>
            <person name="Hurst M.R.H."/>
        </authorList>
    </citation>
    <scope>NUCLEOTIDE SEQUENCE [LARGE SCALE GENOMIC DNA]</scope>
    <source>
        <strain evidence="8 9">TH11417</strain>
    </source>
</reference>
<dbReference type="GeneID" id="98392937"/>
<keyword evidence="3 6" id="KW-0812">Transmembrane</keyword>
<evidence type="ECO:0000313" key="8">
    <source>
        <dbReference type="EMBL" id="AUW96214.1"/>
    </source>
</evidence>
<comment type="subcellular location">
    <subcellularLocation>
        <location evidence="1">Membrane</location>
        <topology evidence="1">Multi-pass membrane protein</topology>
    </subcellularLocation>
</comment>
<evidence type="ECO:0000256" key="6">
    <source>
        <dbReference type="SAM" id="Phobius"/>
    </source>
</evidence>
<dbReference type="KEGG" id="splr:C0J00_03290"/>
<feature type="transmembrane region" description="Helical" evidence="6">
    <location>
        <begin position="77"/>
        <end position="99"/>
    </location>
</feature>
<evidence type="ECO:0000256" key="3">
    <source>
        <dbReference type="ARBA" id="ARBA00022692"/>
    </source>
</evidence>
<evidence type="ECO:0000256" key="2">
    <source>
        <dbReference type="ARBA" id="ARBA00009399"/>
    </source>
</evidence>
<feature type="transmembrane region" description="Helical" evidence="6">
    <location>
        <begin position="119"/>
        <end position="141"/>
    </location>
</feature>
<keyword evidence="4 6" id="KW-1133">Transmembrane helix</keyword>
<protein>
    <submittedName>
        <fullName evidence="8">Sugar translocase</fullName>
    </submittedName>
</protein>
<proteinExistence type="inferred from homology"/>
<evidence type="ECO:0000256" key="5">
    <source>
        <dbReference type="ARBA" id="ARBA00023136"/>
    </source>
</evidence>
<dbReference type="EMBL" id="CP025536">
    <property type="protein sequence ID" value="AUW96214.1"/>
    <property type="molecule type" value="Genomic_DNA"/>
</dbReference>
<evidence type="ECO:0000259" key="7">
    <source>
        <dbReference type="Pfam" id="PF04138"/>
    </source>
</evidence>